<dbReference type="AlphaFoldDB" id="A0A940MVW2"/>
<proteinExistence type="predicted"/>
<accession>A0A940MVW2</accession>
<protein>
    <submittedName>
        <fullName evidence="1">Uncharacterized protein</fullName>
    </submittedName>
</protein>
<gene>
    <name evidence="1" type="ORF">J5Y10_05250</name>
</gene>
<dbReference type="Proteomes" id="UP000677537">
    <property type="component" value="Unassembled WGS sequence"/>
</dbReference>
<comment type="caution">
    <text evidence="1">The sequence shown here is derived from an EMBL/GenBank/DDBJ whole genome shotgun (WGS) entry which is preliminary data.</text>
</comment>
<reference evidence="1" key="1">
    <citation type="submission" date="2021-03" db="EMBL/GenBank/DDBJ databases">
        <authorList>
            <person name="So Y."/>
        </authorList>
    </citation>
    <scope>NUCLEOTIDE SEQUENCE</scope>
    <source>
        <strain evidence="1">SG15</strain>
    </source>
</reference>
<evidence type="ECO:0000313" key="2">
    <source>
        <dbReference type="Proteomes" id="UP000677537"/>
    </source>
</evidence>
<evidence type="ECO:0000313" key="1">
    <source>
        <dbReference type="EMBL" id="MBP0492182.1"/>
    </source>
</evidence>
<organism evidence="1 2">
    <name type="scientific">Roseomonas indoligenes</name>
    <dbReference type="NCBI Taxonomy" id="2820811"/>
    <lineage>
        <taxon>Bacteria</taxon>
        <taxon>Pseudomonadati</taxon>
        <taxon>Pseudomonadota</taxon>
        <taxon>Alphaproteobacteria</taxon>
        <taxon>Acetobacterales</taxon>
        <taxon>Roseomonadaceae</taxon>
        <taxon>Roseomonas</taxon>
    </lineage>
</organism>
<dbReference type="EMBL" id="JAGIZA010000003">
    <property type="protein sequence ID" value="MBP0492182.1"/>
    <property type="molecule type" value="Genomic_DNA"/>
</dbReference>
<dbReference type="RefSeq" id="WP_209371532.1">
    <property type="nucleotide sequence ID" value="NZ_JAGIZA010000003.1"/>
</dbReference>
<keyword evidence="2" id="KW-1185">Reference proteome</keyword>
<sequence length="205" mass="22871">MNPVVRIDMRSMTRGLDDVARKQAPYAMARALTDSAQAARVAVSRDLPRVFEKPTPFTRNAVTIKAARKTDLTARVFVKTKQAEYLAIQETGGTRTPRKRALVLPAAIQRDQYGNIPRGGVRRVSNRKDTFSGVVGGVGGIWQRRPVPKGSGEKAGRPRLLVAFKQVAKYRPRFGFQRKVVRTAQAVMVPAFRQRLAEAMRTRRG</sequence>
<name>A0A940MVW2_9PROT</name>